<organism evidence="6 7">
    <name type="scientific">Nocardia amamiensis</name>
    <dbReference type="NCBI Taxonomy" id="404578"/>
    <lineage>
        <taxon>Bacteria</taxon>
        <taxon>Bacillati</taxon>
        <taxon>Actinomycetota</taxon>
        <taxon>Actinomycetes</taxon>
        <taxon>Mycobacteriales</taxon>
        <taxon>Nocardiaceae</taxon>
        <taxon>Nocardia</taxon>
    </lineage>
</organism>
<accession>A0ABS0CVX8</accession>
<keyword evidence="7" id="KW-1185">Reference proteome</keyword>
<dbReference type="Gene3D" id="1.10.10.60">
    <property type="entry name" value="Homeodomain-like"/>
    <property type="match status" value="1"/>
</dbReference>
<dbReference type="InterPro" id="IPR050109">
    <property type="entry name" value="HTH-type_TetR-like_transc_reg"/>
</dbReference>
<dbReference type="Proteomes" id="UP000702209">
    <property type="component" value="Unassembled WGS sequence"/>
</dbReference>
<dbReference type="RefSeq" id="WP_195131966.1">
    <property type="nucleotide sequence ID" value="NZ_JADLQX010000020.1"/>
</dbReference>
<proteinExistence type="predicted"/>
<dbReference type="EMBL" id="JADLQX010000020">
    <property type="protein sequence ID" value="MBF6300742.1"/>
    <property type="molecule type" value="Genomic_DNA"/>
</dbReference>
<evidence type="ECO:0000256" key="4">
    <source>
        <dbReference type="PROSITE-ProRule" id="PRU00335"/>
    </source>
</evidence>
<evidence type="ECO:0000313" key="6">
    <source>
        <dbReference type="EMBL" id="MBF6300742.1"/>
    </source>
</evidence>
<dbReference type="InterPro" id="IPR036271">
    <property type="entry name" value="Tet_transcr_reg_TetR-rel_C_sf"/>
</dbReference>
<name>A0ABS0CVX8_9NOCA</name>
<protein>
    <submittedName>
        <fullName evidence="6">TetR/AcrR family transcriptional regulator</fullName>
    </submittedName>
</protein>
<feature type="domain" description="HTH tetR-type" evidence="5">
    <location>
        <begin position="1"/>
        <end position="61"/>
    </location>
</feature>
<dbReference type="InterPro" id="IPR001647">
    <property type="entry name" value="HTH_TetR"/>
</dbReference>
<evidence type="ECO:0000313" key="7">
    <source>
        <dbReference type="Proteomes" id="UP000702209"/>
    </source>
</evidence>
<dbReference type="Gene3D" id="1.10.357.10">
    <property type="entry name" value="Tetracycline Repressor, domain 2"/>
    <property type="match status" value="1"/>
</dbReference>
<dbReference type="PRINTS" id="PR00455">
    <property type="entry name" value="HTHTETR"/>
</dbReference>
<dbReference type="InterPro" id="IPR009057">
    <property type="entry name" value="Homeodomain-like_sf"/>
</dbReference>
<dbReference type="PANTHER" id="PTHR30055">
    <property type="entry name" value="HTH-TYPE TRANSCRIPTIONAL REGULATOR RUTR"/>
    <property type="match status" value="1"/>
</dbReference>
<reference evidence="6 7" key="1">
    <citation type="submission" date="2020-10" db="EMBL/GenBank/DDBJ databases">
        <title>Identification of Nocardia species via Next-generation sequencing and recognition of intraspecies genetic diversity.</title>
        <authorList>
            <person name="Li P."/>
            <person name="Li P."/>
            <person name="Lu B."/>
        </authorList>
    </citation>
    <scope>NUCLEOTIDE SEQUENCE [LARGE SCALE GENOMIC DNA]</scope>
    <source>
        <strain evidence="6 7">BJ06-0157</strain>
    </source>
</reference>
<dbReference type="SUPFAM" id="SSF48498">
    <property type="entry name" value="Tetracyclin repressor-like, C-terminal domain"/>
    <property type="match status" value="1"/>
</dbReference>
<keyword evidence="3" id="KW-0804">Transcription</keyword>
<evidence type="ECO:0000256" key="1">
    <source>
        <dbReference type="ARBA" id="ARBA00023015"/>
    </source>
</evidence>
<dbReference type="PANTHER" id="PTHR30055:SF238">
    <property type="entry name" value="MYCOFACTOCIN BIOSYNTHESIS TRANSCRIPTIONAL REGULATOR MFTR-RELATED"/>
    <property type="match status" value="1"/>
</dbReference>
<dbReference type="SUPFAM" id="SSF46689">
    <property type="entry name" value="Homeodomain-like"/>
    <property type="match status" value="1"/>
</dbReference>
<gene>
    <name evidence="6" type="ORF">IU459_24820</name>
</gene>
<keyword evidence="2 4" id="KW-0238">DNA-binding</keyword>
<evidence type="ECO:0000256" key="3">
    <source>
        <dbReference type="ARBA" id="ARBA00023163"/>
    </source>
</evidence>
<feature type="DNA-binding region" description="H-T-H motif" evidence="4">
    <location>
        <begin position="24"/>
        <end position="43"/>
    </location>
</feature>
<dbReference type="Pfam" id="PF00440">
    <property type="entry name" value="TetR_N"/>
    <property type="match status" value="1"/>
</dbReference>
<evidence type="ECO:0000259" key="5">
    <source>
        <dbReference type="PROSITE" id="PS50977"/>
    </source>
</evidence>
<evidence type="ECO:0000256" key="2">
    <source>
        <dbReference type="ARBA" id="ARBA00023125"/>
    </source>
</evidence>
<sequence>MGTRDQILDAAAEIMRNRGVVHATTKEIAKAAGYSEAALYKHFSDKEDIILNVLRHRMPSPADAPPRPGAATVEENLSTMARAALSFYQQSLPLLGGLLAQPQRMAAHRNSMRRHGAGPGHAIAGIAEYLRAERELGRIASDTDVTTAASLLDGTCFHQAFLRYYQYGPDAEPASGELARALARTLVRGLGPSAGGASS</sequence>
<dbReference type="PROSITE" id="PS50977">
    <property type="entry name" value="HTH_TETR_2"/>
    <property type="match status" value="1"/>
</dbReference>
<keyword evidence="1" id="KW-0805">Transcription regulation</keyword>
<comment type="caution">
    <text evidence="6">The sequence shown here is derived from an EMBL/GenBank/DDBJ whole genome shotgun (WGS) entry which is preliminary data.</text>
</comment>